<accession>A0ABD0QJQ3</accession>
<sequence length="122" mass="13578">DKNMDISSATLSQESSVTQESSDTTLSITSPEASVPKTPTTDTLTQAPPLPLHSPHSHRHHPQTSSSSEGKRRPEPPPPLEVIELPKDQKKTLVDVCVSRFPQHYKSLYRLAHLYAYSKTHK</sequence>
<comment type="caution">
    <text evidence="2">The sequence shown here is derived from an EMBL/GenBank/DDBJ whole genome shotgun (WGS) entry which is preliminary data.</text>
</comment>
<name>A0ABD0QJQ3_CIRMR</name>
<gene>
    <name evidence="2" type="ORF">M9458_018077</name>
</gene>
<feature type="non-terminal residue" evidence="2">
    <location>
        <position position="1"/>
    </location>
</feature>
<protein>
    <submittedName>
        <fullName evidence="2">Uncharacterized protein</fullName>
    </submittedName>
</protein>
<dbReference type="AlphaFoldDB" id="A0ABD0QJQ3"/>
<feature type="non-terminal residue" evidence="2">
    <location>
        <position position="122"/>
    </location>
</feature>
<organism evidence="2 3">
    <name type="scientific">Cirrhinus mrigala</name>
    <name type="common">Mrigala</name>
    <dbReference type="NCBI Taxonomy" id="683832"/>
    <lineage>
        <taxon>Eukaryota</taxon>
        <taxon>Metazoa</taxon>
        <taxon>Chordata</taxon>
        <taxon>Craniata</taxon>
        <taxon>Vertebrata</taxon>
        <taxon>Euteleostomi</taxon>
        <taxon>Actinopterygii</taxon>
        <taxon>Neopterygii</taxon>
        <taxon>Teleostei</taxon>
        <taxon>Ostariophysi</taxon>
        <taxon>Cypriniformes</taxon>
        <taxon>Cyprinidae</taxon>
        <taxon>Labeoninae</taxon>
        <taxon>Labeonini</taxon>
        <taxon>Cirrhinus</taxon>
    </lineage>
</organism>
<keyword evidence="3" id="KW-1185">Reference proteome</keyword>
<evidence type="ECO:0000256" key="1">
    <source>
        <dbReference type="SAM" id="MobiDB-lite"/>
    </source>
</evidence>
<proteinExistence type="predicted"/>
<feature type="compositionally biased region" description="Polar residues" evidence="1">
    <location>
        <begin position="1"/>
        <end position="46"/>
    </location>
</feature>
<reference evidence="2 3" key="1">
    <citation type="submission" date="2024-05" db="EMBL/GenBank/DDBJ databases">
        <title>Genome sequencing and assembly of Indian major carp, Cirrhinus mrigala (Hamilton, 1822).</title>
        <authorList>
            <person name="Mohindra V."/>
            <person name="Chowdhury L.M."/>
            <person name="Lal K."/>
            <person name="Jena J.K."/>
        </authorList>
    </citation>
    <scope>NUCLEOTIDE SEQUENCE [LARGE SCALE GENOMIC DNA]</scope>
    <source>
        <strain evidence="2">CM1030</strain>
        <tissue evidence="2">Blood</tissue>
    </source>
</reference>
<feature type="region of interest" description="Disordered" evidence="1">
    <location>
        <begin position="1"/>
        <end position="86"/>
    </location>
</feature>
<dbReference type="EMBL" id="JAMKFB020000008">
    <property type="protein sequence ID" value="KAL0186407.1"/>
    <property type="molecule type" value="Genomic_DNA"/>
</dbReference>
<dbReference type="Proteomes" id="UP001529510">
    <property type="component" value="Unassembled WGS sequence"/>
</dbReference>
<evidence type="ECO:0000313" key="3">
    <source>
        <dbReference type="Proteomes" id="UP001529510"/>
    </source>
</evidence>
<evidence type="ECO:0000313" key="2">
    <source>
        <dbReference type="EMBL" id="KAL0186407.1"/>
    </source>
</evidence>